<protein>
    <submittedName>
        <fullName evidence="3">Transcriptional regulator</fullName>
    </submittedName>
</protein>
<dbReference type="GO" id="GO:0046914">
    <property type="term" value="F:transition metal ion binding"/>
    <property type="evidence" value="ECO:0007669"/>
    <property type="project" value="InterPro"/>
</dbReference>
<keyword evidence="4" id="KW-1185">Reference proteome</keyword>
<gene>
    <name evidence="3" type="ORF">FD20_GL001496</name>
</gene>
<dbReference type="GO" id="GO:0003700">
    <property type="term" value="F:DNA-binding transcription factor activity"/>
    <property type="evidence" value="ECO:0007669"/>
    <property type="project" value="InterPro"/>
</dbReference>
<dbReference type="Proteomes" id="UP000051155">
    <property type="component" value="Unassembled WGS sequence"/>
</dbReference>
<dbReference type="InterPro" id="IPR036390">
    <property type="entry name" value="WH_DNA-bd_sf"/>
</dbReference>
<evidence type="ECO:0000259" key="2">
    <source>
        <dbReference type="PROSITE" id="PS50995"/>
    </source>
</evidence>
<dbReference type="PANTHER" id="PTHR33164">
    <property type="entry name" value="TRANSCRIPTIONAL REGULATOR, MARR FAMILY"/>
    <property type="match status" value="1"/>
</dbReference>
<evidence type="ECO:0000256" key="1">
    <source>
        <dbReference type="ARBA" id="ARBA00023125"/>
    </source>
</evidence>
<sequence>MGWKIMNNKEIFEELTTLARQPAIWFVARSLCGHRGNQRPDNSRRLLRVLAETNNNLTAGAIADILAIRPASVTQIIKKLENRSYIQRVRDEDDARVVRVKITPEGRKELKLLDNKQTDFQTELFEVFDDNERERFGESLRKLNQHVMSDEYLAKMRNKMDKNLQFHFDQFVNTTNIQKFHRNQTAYLKRMQDHHLRGIFNRDDNENS</sequence>
<comment type="caution">
    <text evidence="3">The sequence shown here is derived from an EMBL/GenBank/DDBJ whole genome shotgun (WGS) entry which is preliminary data.</text>
</comment>
<organism evidence="3 4">
    <name type="scientific">Liquorilactobacillus uvarum DSM 19971</name>
    <dbReference type="NCBI Taxonomy" id="1423812"/>
    <lineage>
        <taxon>Bacteria</taxon>
        <taxon>Bacillati</taxon>
        <taxon>Bacillota</taxon>
        <taxon>Bacilli</taxon>
        <taxon>Lactobacillales</taxon>
        <taxon>Lactobacillaceae</taxon>
        <taxon>Liquorilactobacillus</taxon>
    </lineage>
</organism>
<dbReference type="InterPro" id="IPR011991">
    <property type="entry name" value="ArsR-like_HTH"/>
</dbReference>
<name>A0A0R1PS46_9LACO</name>
<dbReference type="AlphaFoldDB" id="A0A0R1PS46"/>
<dbReference type="STRING" id="1423812.FD20_GL001496"/>
<dbReference type="Pfam" id="PF01047">
    <property type="entry name" value="MarR"/>
    <property type="match status" value="1"/>
</dbReference>
<dbReference type="SMART" id="SM00347">
    <property type="entry name" value="HTH_MARR"/>
    <property type="match status" value="1"/>
</dbReference>
<accession>A0A0R1PS46</accession>
<dbReference type="PATRIC" id="fig|1423812.3.peg.1590"/>
<dbReference type="InterPro" id="IPR022689">
    <property type="entry name" value="Iron_dep_repressor"/>
</dbReference>
<dbReference type="PANTHER" id="PTHR33164:SF89">
    <property type="entry name" value="MARR FAMILY REGULATORY PROTEIN"/>
    <property type="match status" value="1"/>
</dbReference>
<dbReference type="GO" id="GO:0003677">
    <property type="term" value="F:DNA binding"/>
    <property type="evidence" value="ECO:0007669"/>
    <property type="project" value="UniProtKB-KW"/>
</dbReference>
<proteinExistence type="predicted"/>
<dbReference type="InterPro" id="IPR039422">
    <property type="entry name" value="MarR/SlyA-like"/>
</dbReference>
<dbReference type="PROSITE" id="PS50995">
    <property type="entry name" value="HTH_MARR_2"/>
    <property type="match status" value="1"/>
</dbReference>
<dbReference type="SUPFAM" id="SSF46785">
    <property type="entry name" value="Winged helix' DNA-binding domain"/>
    <property type="match status" value="1"/>
</dbReference>
<dbReference type="GO" id="GO:0006950">
    <property type="term" value="P:response to stress"/>
    <property type="evidence" value="ECO:0007669"/>
    <property type="project" value="TreeGrafter"/>
</dbReference>
<dbReference type="PRINTS" id="PR00598">
    <property type="entry name" value="HTHMARR"/>
</dbReference>
<dbReference type="CDD" id="cd00090">
    <property type="entry name" value="HTH_ARSR"/>
    <property type="match status" value="1"/>
</dbReference>
<feature type="domain" description="HTH marR-type" evidence="2">
    <location>
        <begin position="8"/>
        <end position="145"/>
    </location>
</feature>
<dbReference type="SMART" id="SM00529">
    <property type="entry name" value="HTH_DTXR"/>
    <property type="match status" value="1"/>
</dbReference>
<reference evidence="3 4" key="1">
    <citation type="journal article" date="2015" name="Genome Announc.">
        <title>Expanding the biotechnology potential of lactobacilli through comparative genomics of 213 strains and associated genera.</title>
        <authorList>
            <person name="Sun Z."/>
            <person name="Harris H.M."/>
            <person name="McCann A."/>
            <person name="Guo C."/>
            <person name="Argimon S."/>
            <person name="Zhang W."/>
            <person name="Yang X."/>
            <person name="Jeffery I.B."/>
            <person name="Cooney J.C."/>
            <person name="Kagawa T.F."/>
            <person name="Liu W."/>
            <person name="Song Y."/>
            <person name="Salvetti E."/>
            <person name="Wrobel A."/>
            <person name="Rasinkangas P."/>
            <person name="Parkhill J."/>
            <person name="Rea M.C."/>
            <person name="O'Sullivan O."/>
            <person name="Ritari J."/>
            <person name="Douillard F.P."/>
            <person name="Paul Ross R."/>
            <person name="Yang R."/>
            <person name="Briner A.E."/>
            <person name="Felis G.E."/>
            <person name="de Vos W.M."/>
            <person name="Barrangou R."/>
            <person name="Klaenhammer T.R."/>
            <person name="Caufield P.W."/>
            <person name="Cui Y."/>
            <person name="Zhang H."/>
            <person name="O'Toole P.W."/>
        </authorList>
    </citation>
    <scope>NUCLEOTIDE SEQUENCE [LARGE SCALE GENOMIC DNA]</scope>
    <source>
        <strain evidence="3 4">DSM 19971</strain>
    </source>
</reference>
<dbReference type="InterPro" id="IPR000835">
    <property type="entry name" value="HTH_MarR-typ"/>
</dbReference>
<dbReference type="InterPro" id="IPR036388">
    <property type="entry name" value="WH-like_DNA-bd_sf"/>
</dbReference>
<evidence type="ECO:0000313" key="3">
    <source>
        <dbReference type="EMBL" id="KRL35337.1"/>
    </source>
</evidence>
<evidence type="ECO:0000313" key="4">
    <source>
        <dbReference type="Proteomes" id="UP000051155"/>
    </source>
</evidence>
<dbReference type="EMBL" id="AZEG01000032">
    <property type="protein sequence ID" value="KRL35337.1"/>
    <property type="molecule type" value="Genomic_DNA"/>
</dbReference>
<keyword evidence="1" id="KW-0238">DNA-binding</keyword>
<dbReference type="Gene3D" id="1.10.10.10">
    <property type="entry name" value="Winged helix-like DNA-binding domain superfamily/Winged helix DNA-binding domain"/>
    <property type="match status" value="1"/>
</dbReference>